<dbReference type="SUPFAM" id="SSF53756">
    <property type="entry name" value="UDP-Glycosyltransferase/glycogen phosphorylase"/>
    <property type="match status" value="1"/>
</dbReference>
<name>A0ABX0HBK7_9BACT</name>
<evidence type="ECO:0000313" key="3">
    <source>
        <dbReference type="Proteomes" id="UP000649799"/>
    </source>
</evidence>
<accession>A0ABX0HBK7</accession>
<organism evidence="2 3">
    <name type="scientific">Cyclobacterium plantarum</name>
    <dbReference type="NCBI Taxonomy" id="2716263"/>
    <lineage>
        <taxon>Bacteria</taxon>
        <taxon>Pseudomonadati</taxon>
        <taxon>Bacteroidota</taxon>
        <taxon>Cytophagia</taxon>
        <taxon>Cytophagales</taxon>
        <taxon>Cyclobacteriaceae</taxon>
        <taxon>Cyclobacterium</taxon>
    </lineage>
</organism>
<dbReference type="Gene3D" id="3.40.50.2000">
    <property type="entry name" value="Glycogen Phosphorylase B"/>
    <property type="match status" value="1"/>
</dbReference>
<dbReference type="Proteomes" id="UP000649799">
    <property type="component" value="Unassembled WGS sequence"/>
</dbReference>
<keyword evidence="3" id="KW-1185">Reference proteome</keyword>
<feature type="domain" description="Glycosyl transferase family 1" evidence="1">
    <location>
        <begin position="194"/>
        <end position="342"/>
    </location>
</feature>
<dbReference type="EMBL" id="JAANYN010000008">
    <property type="protein sequence ID" value="NHE58750.1"/>
    <property type="molecule type" value="Genomic_DNA"/>
</dbReference>
<dbReference type="RefSeq" id="WP_166149429.1">
    <property type="nucleotide sequence ID" value="NZ_JAANYN010000008.1"/>
</dbReference>
<dbReference type="InterPro" id="IPR001296">
    <property type="entry name" value="Glyco_trans_1"/>
</dbReference>
<gene>
    <name evidence="2" type="ORF">G9Q97_18220</name>
</gene>
<protein>
    <submittedName>
        <fullName evidence="2">Glycosyltransferase family 4 protein</fullName>
    </submittedName>
</protein>
<proteinExistence type="predicted"/>
<evidence type="ECO:0000259" key="1">
    <source>
        <dbReference type="Pfam" id="PF00534"/>
    </source>
</evidence>
<comment type="caution">
    <text evidence="2">The sequence shown here is derived from an EMBL/GenBank/DDBJ whole genome shotgun (WGS) entry which is preliminary data.</text>
</comment>
<evidence type="ECO:0000313" key="2">
    <source>
        <dbReference type="EMBL" id="NHE58750.1"/>
    </source>
</evidence>
<dbReference type="Pfam" id="PF00534">
    <property type="entry name" value="Glycos_transf_1"/>
    <property type="match status" value="1"/>
</dbReference>
<reference evidence="2 3" key="1">
    <citation type="submission" date="2020-03" db="EMBL/GenBank/DDBJ databases">
        <title>Cyclobacterium plantarum sp. nov., a marine bacterium isolated from a coastal-marine wetland.</title>
        <authorList>
            <person name="Sanchez-Porro C."/>
            <person name="Ventosa A."/>
            <person name="Amoozegar M."/>
        </authorList>
    </citation>
    <scope>NUCLEOTIDE SEQUENCE [LARGE SCALE GENOMIC DNA]</scope>
    <source>
        <strain evidence="2 3">GBPx2</strain>
    </source>
</reference>
<sequence>MMRKKIPIVLASILKPVNDSRMLFKLGFSLRETNKYHLNIIGFSSKKIPISENINFKVIFSKNRTHPTRILVPFKFFFQLLKIKPRIVIVSTYELLPMAVLGKAILSYKLVYDVQENYLLNLQHNQTLFGFRKFLAKMLVFFFEKLSHPFIDHFLFAEKCFVQEMPAIKNHTVIQNKAHLPDKFLPSFRIEKVQSPHFLLTGTIARVYGVSAAIDWFIELRRMVPGASLYVIGHCPLPSYASELQSKVKTQPGIHLQLSPDPLPHPHILREIQKADILLLPYKLLPSIRDKIPTKLYEGIAHQKPILITKNKIWEDMIQKYPAGIVIDFGDTKRIKASWEKFSSMYFYKIPPGIEVSWQAEKKSFQQLIEALL</sequence>